<dbReference type="AlphaFoldDB" id="A0A445MZI3"/>
<protein>
    <submittedName>
        <fullName evidence="1">Uncharacterized protein</fullName>
    </submittedName>
</protein>
<reference evidence="1" key="1">
    <citation type="submission" date="2018-01" db="EMBL/GenBank/DDBJ databases">
        <authorList>
            <person name="Regsiter A."/>
            <person name="William W."/>
        </authorList>
    </citation>
    <scope>NUCLEOTIDE SEQUENCE</scope>
    <source>
        <strain evidence="1">TRIP AH-1</strain>
    </source>
</reference>
<evidence type="ECO:0000313" key="1">
    <source>
        <dbReference type="EMBL" id="SPD74875.1"/>
    </source>
</evidence>
<organism evidence="1">
    <name type="scientific">uncultured Desulfobacterium sp</name>
    <dbReference type="NCBI Taxonomy" id="201089"/>
    <lineage>
        <taxon>Bacteria</taxon>
        <taxon>Pseudomonadati</taxon>
        <taxon>Thermodesulfobacteriota</taxon>
        <taxon>Desulfobacteria</taxon>
        <taxon>Desulfobacterales</taxon>
        <taxon>Desulfobacteriaceae</taxon>
        <taxon>Desulfobacterium</taxon>
        <taxon>environmental samples</taxon>
    </lineage>
</organism>
<dbReference type="EMBL" id="OJIN01000177">
    <property type="protein sequence ID" value="SPD74875.1"/>
    <property type="molecule type" value="Genomic_DNA"/>
</dbReference>
<accession>A0A445MZI3</accession>
<proteinExistence type="predicted"/>
<name>A0A445MZI3_9BACT</name>
<gene>
    <name evidence="1" type="ORF">PITCH_A360010</name>
</gene>
<sequence length="47" mass="5392">MLLLDQKILSIDLIIKYFFFYIQLSSGFGIEGKITRNSVDRSCSGNF</sequence>